<evidence type="ECO:0000256" key="9">
    <source>
        <dbReference type="ARBA" id="ARBA00048138"/>
    </source>
</evidence>
<dbReference type="RefSeq" id="WP_115498348.1">
    <property type="nucleotide sequence ID" value="NZ_JACRTI010000005.1"/>
</dbReference>
<comment type="pathway">
    <text evidence="2">Amino-acid biosynthesis; L-serine biosynthesis; L-serine from 3-phospho-D-glycerate: step 3/3.</text>
</comment>
<reference evidence="11 12" key="1">
    <citation type="submission" date="2018-07" db="EMBL/GenBank/DDBJ databases">
        <title>Parabacteroides acidifaciens nov. sp., isolated from human feces.</title>
        <authorList>
            <person name="Wang Y.J."/>
        </authorList>
    </citation>
    <scope>NUCLEOTIDE SEQUENCE [LARGE SCALE GENOMIC DNA]</scope>
    <source>
        <strain evidence="11 12">426-9</strain>
    </source>
</reference>
<comment type="cofactor">
    <cofactor evidence="1">
        <name>Mg(2+)</name>
        <dbReference type="ChEBI" id="CHEBI:18420"/>
    </cofactor>
</comment>
<dbReference type="EMBL" id="QREV01000005">
    <property type="protein sequence ID" value="RDU50562.1"/>
    <property type="molecule type" value="Genomic_DNA"/>
</dbReference>
<keyword evidence="6 11" id="KW-0378">Hydrolase</keyword>
<dbReference type="Pfam" id="PF00702">
    <property type="entry name" value="Hydrolase"/>
    <property type="match status" value="1"/>
</dbReference>
<dbReference type="Proteomes" id="UP000256321">
    <property type="component" value="Unassembled WGS sequence"/>
</dbReference>
<comment type="catalytic activity">
    <reaction evidence="9">
        <text>O-phospho-L-serine + H2O = L-serine + phosphate</text>
        <dbReference type="Rhea" id="RHEA:21208"/>
        <dbReference type="ChEBI" id="CHEBI:15377"/>
        <dbReference type="ChEBI" id="CHEBI:33384"/>
        <dbReference type="ChEBI" id="CHEBI:43474"/>
        <dbReference type="ChEBI" id="CHEBI:57524"/>
        <dbReference type="EC" id="3.1.3.3"/>
    </reaction>
</comment>
<dbReference type="PANTHER" id="PTHR43344">
    <property type="entry name" value="PHOSPHOSERINE PHOSPHATASE"/>
    <property type="match status" value="1"/>
</dbReference>
<dbReference type="InterPro" id="IPR023214">
    <property type="entry name" value="HAD_sf"/>
</dbReference>
<evidence type="ECO:0000256" key="3">
    <source>
        <dbReference type="ARBA" id="ARBA00012640"/>
    </source>
</evidence>
<protein>
    <recommendedName>
        <fullName evidence="3">phosphoserine phosphatase</fullName>
        <ecNumber evidence="3">3.1.3.3</ecNumber>
    </recommendedName>
</protein>
<gene>
    <name evidence="11" type="ORF">DWU89_03840</name>
</gene>
<keyword evidence="4" id="KW-0028">Amino-acid biosynthesis</keyword>
<comment type="caution">
    <text evidence="11">The sequence shown here is derived from an EMBL/GenBank/DDBJ whole genome shotgun (WGS) entry which is preliminary data.</text>
</comment>
<evidence type="ECO:0000256" key="5">
    <source>
        <dbReference type="ARBA" id="ARBA00022723"/>
    </source>
</evidence>
<dbReference type="SUPFAM" id="SSF56784">
    <property type="entry name" value="HAD-like"/>
    <property type="match status" value="1"/>
</dbReference>
<comment type="catalytic activity">
    <reaction evidence="10">
        <text>O-phospho-D-serine + H2O = D-serine + phosphate</text>
        <dbReference type="Rhea" id="RHEA:24873"/>
        <dbReference type="ChEBI" id="CHEBI:15377"/>
        <dbReference type="ChEBI" id="CHEBI:35247"/>
        <dbReference type="ChEBI" id="CHEBI:43474"/>
        <dbReference type="ChEBI" id="CHEBI:58680"/>
        <dbReference type="EC" id="3.1.3.3"/>
    </reaction>
</comment>
<dbReference type="GO" id="GO:0036424">
    <property type="term" value="F:L-phosphoserine phosphatase activity"/>
    <property type="evidence" value="ECO:0007669"/>
    <property type="project" value="TreeGrafter"/>
</dbReference>
<dbReference type="GO" id="GO:0006564">
    <property type="term" value="P:L-serine biosynthetic process"/>
    <property type="evidence" value="ECO:0007669"/>
    <property type="project" value="UniProtKB-KW"/>
</dbReference>
<keyword evidence="5" id="KW-0479">Metal-binding</keyword>
<sequence>MIKFIFDLDGTITKQETLPLIAENFGVQHEISQLTQETVQGNIPFIESFIRRVHLLGELSVSSISNLLIKVPLYDRVLEFIRMHLDDCVIATGNLDCWSEQLTRIVGCTSYFSHARVEMDKVVKLETILRKEQIVRMYKEQGYKVVFIGDGNNDLEAMRLADVAIATGLTHFPSKSILPVSDYLIFNEITLCRLLNQLY</sequence>
<dbReference type="InterPro" id="IPR036412">
    <property type="entry name" value="HAD-like_sf"/>
</dbReference>
<dbReference type="NCBIfam" id="TIGR01488">
    <property type="entry name" value="HAD-SF-IB"/>
    <property type="match status" value="1"/>
</dbReference>
<dbReference type="GO" id="GO:0005737">
    <property type="term" value="C:cytoplasm"/>
    <property type="evidence" value="ECO:0007669"/>
    <property type="project" value="TreeGrafter"/>
</dbReference>
<dbReference type="PANTHER" id="PTHR43344:SF2">
    <property type="entry name" value="PHOSPHOSERINE PHOSPHATASE"/>
    <property type="match status" value="1"/>
</dbReference>
<evidence type="ECO:0000313" key="11">
    <source>
        <dbReference type="EMBL" id="RDU50562.1"/>
    </source>
</evidence>
<organism evidence="11 12">
    <name type="scientific">Parabacteroides acidifaciens</name>
    <dbReference type="NCBI Taxonomy" id="2290935"/>
    <lineage>
        <taxon>Bacteria</taxon>
        <taxon>Pseudomonadati</taxon>
        <taxon>Bacteroidota</taxon>
        <taxon>Bacteroidia</taxon>
        <taxon>Bacteroidales</taxon>
        <taxon>Tannerellaceae</taxon>
        <taxon>Parabacteroides</taxon>
    </lineage>
</organism>
<evidence type="ECO:0000256" key="1">
    <source>
        <dbReference type="ARBA" id="ARBA00001946"/>
    </source>
</evidence>
<dbReference type="AlphaFoldDB" id="A0A3D8HIM2"/>
<evidence type="ECO:0000256" key="7">
    <source>
        <dbReference type="ARBA" id="ARBA00022842"/>
    </source>
</evidence>
<keyword evidence="8" id="KW-0718">Serine biosynthesis</keyword>
<dbReference type="Gene3D" id="3.40.50.1000">
    <property type="entry name" value="HAD superfamily/HAD-like"/>
    <property type="match status" value="1"/>
</dbReference>
<proteinExistence type="predicted"/>
<evidence type="ECO:0000313" key="12">
    <source>
        <dbReference type="Proteomes" id="UP000256321"/>
    </source>
</evidence>
<accession>A0A3D8HIM2</accession>
<evidence type="ECO:0000256" key="10">
    <source>
        <dbReference type="ARBA" id="ARBA00048523"/>
    </source>
</evidence>
<evidence type="ECO:0000256" key="4">
    <source>
        <dbReference type="ARBA" id="ARBA00022605"/>
    </source>
</evidence>
<evidence type="ECO:0000256" key="6">
    <source>
        <dbReference type="ARBA" id="ARBA00022801"/>
    </source>
</evidence>
<name>A0A3D8HIM2_9BACT</name>
<evidence type="ECO:0000256" key="2">
    <source>
        <dbReference type="ARBA" id="ARBA00005135"/>
    </source>
</evidence>
<evidence type="ECO:0000256" key="8">
    <source>
        <dbReference type="ARBA" id="ARBA00023299"/>
    </source>
</evidence>
<dbReference type="EC" id="3.1.3.3" evidence="3"/>
<dbReference type="GO" id="GO:0000287">
    <property type="term" value="F:magnesium ion binding"/>
    <property type="evidence" value="ECO:0007669"/>
    <property type="project" value="TreeGrafter"/>
</dbReference>
<dbReference type="InterPro" id="IPR050582">
    <property type="entry name" value="HAD-like_SerB"/>
</dbReference>
<keyword evidence="7" id="KW-0460">Magnesium</keyword>